<dbReference type="Proteomes" id="UP000663846">
    <property type="component" value="Unassembled WGS sequence"/>
</dbReference>
<protein>
    <submittedName>
        <fullName evidence="1">Uncharacterized protein</fullName>
    </submittedName>
</protein>
<evidence type="ECO:0000313" key="2">
    <source>
        <dbReference type="Proteomes" id="UP000663846"/>
    </source>
</evidence>
<comment type="caution">
    <text evidence="1">The sequence shown here is derived from an EMBL/GenBank/DDBJ whole genome shotgun (WGS) entry which is preliminary data.</text>
</comment>
<accession>A0A8H2Y4B3</accession>
<dbReference type="AlphaFoldDB" id="A0A8H2Y4B3"/>
<sequence length="132" mass="14565">MVGHSGWYPPEQTCSPPALPDYLKNVYDLKPIVGVPSDAEVIEIHAVVHAARKASEIPGMHDPGLLMGLADHLFSAQMARYRKKYSLIIFPSDATYTPPALPAHISITLEPMSGTPSDEYMMKAKEVLRSYQ</sequence>
<name>A0A8H2Y4B3_9AGAM</name>
<organism evidence="1 2">
    <name type="scientific">Rhizoctonia solani</name>
    <dbReference type="NCBI Taxonomy" id="456999"/>
    <lineage>
        <taxon>Eukaryota</taxon>
        <taxon>Fungi</taxon>
        <taxon>Dikarya</taxon>
        <taxon>Basidiomycota</taxon>
        <taxon>Agaricomycotina</taxon>
        <taxon>Agaricomycetes</taxon>
        <taxon>Cantharellales</taxon>
        <taxon>Ceratobasidiaceae</taxon>
        <taxon>Rhizoctonia</taxon>
    </lineage>
</organism>
<proteinExistence type="predicted"/>
<gene>
    <name evidence="1" type="ORF">RDB_LOCUS127606</name>
</gene>
<dbReference type="EMBL" id="CAJMWS010000384">
    <property type="protein sequence ID" value="CAE6439895.1"/>
    <property type="molecule type" value="Genomic_DNA"/>
</dbReference>
<evidence type="ECO:0000313" key="1">
    <source>
        <dbReference type="EMBL" id="CAE6439895.1"/>
    </source>
</evidence>
<reference evidence="1" key="1">
    <citation type="submission" date="2021-01" db="EMBL/GenBank/DDBJ databases">
        <authorList>
            <person name="Kaushik A."/>
        </authorList>
    </citation>
    <scope>NUCLEOTIDE SEQUENCE</scope>
    <source>
        <strain evidence="1">AG1-1C</strain>
    </source>
</reference>